<evidence type="ECO:0000313" key="4">
    <source>
        <dbReference type="Proteomes" id="UP000507470"/>
    </source>
</evidence>
<keyword evidence="1" id="KW-0677">Repeat</keyword>
<evidence type="ECO:0008006" key="5">
    <source>
        <dbReference type="Google" id="ProtNLM"/>
    </source>
</evidence>
<evidence type="ECO:0000313" key="3">
    <source>
        <dbReference type="EMBL" id="CAC5379315.1"/>
    </source>
</evidence>
<dbReference type="Proteomes" id="UP000507470">
    <property type="component" value="Unassembled WGS sequence"/>
</dbReference>
<dbReference type="Gene3D" id="2.120.10.30">
    <property type="entry name" value="TolB, C-terminal domain"/>
    <property type="match status" value="1"/>
</dbReference>
<proteinExistence type="predicted"/>
<sequence length="463" mass="53087">MTGLDEGYKLTVKTVTNFHTEVEDNISQIEKGLSKLDLKESSEESKYETERQKILKRERENEVEKHTQNLLTELDQRRDFLKKSVQDEKNRSEKIKKDLENRRESLGYTPRQNNANEVFDIFKQERALRADRKQKVEPVNTKFKGLPQYVPGSQPILKTQHGELIEFKDENKQDKFRFKVLQQFKTKLPIVESVVCCEDGTLWISYCFTYTLQKIQLNKGSVPVQVLKKLKVNSLDMALLPTGDLLISSMEPVLQILSNATGEIKQATYSFTPLQTTAVHVTKANQIIVGVREKGEPFPVKGPRQVIVMDMDGRKEKVYHLDNDRQSIFTVPIRIISDNDNNIFVLDRLKADVSGRIVALNKTNGIRWVYSGQLDIKKQKKFQPGDLVVTKSDNIIITDRDNHLIHILNTSGQCIHYLNTKDQLGFELPFSLDIDNKGSLYIGCSTYSSEPEAKLYTVQVSGF</sequence>
<dbReference type="OrthoDB" id="6057449at2759"/>
<evidence type="ECO:0000256" key="1">
    <source>
        <dbReference type="ARBA" id="ARBA00022737"/>
    </source>
</evidence>
<feature type="compositionally biased region" description="Basic and acidic residues" evidence="2">
    <location>
        <begin position="83"/>
        <end position="105"/>
    </location>
</feature>
<feature type="region of interest" description="Disordered" evidence="2">
    <location>
        <begin position="83"/>
        <end position="110"/>
    </location>
</feature>
<evidence type="ECO:0000256" key="2">
    <source>
        <dbReference type="SAM" id="MobiDB-lite"/>
    </source>
</evidence>
<accession>A0A6J8B600</accession>
<gene>
    <name evidence="3" type="ORF">MCOR_15396</name>
</gene>
<dbReference type="InterPro" id="IPR001258">
    <property type="entry name" value="NHL_repeat"/>
</dbReference>
<dbReference type="EMBL" id="CACVKT020002664">
    <property type="protein sequence ID" value="CAC5379315.1"/>
    <property type="molecule type" value="Genomic_DNA"/>
</dbReference>
<dbReference type="InterPro" id="IPR011042">
    <property type="entry name" value="6-blade_b-propeller_TolB-like"/>
</dbReference>
<dbReference type="Pfam" id="PF01436">
    <property type="entry name" value="NHL"/>
    <property type="match status" value="1"/>
</dbReference>
<keyword evidence="4" id="KW-1185">Reference proteome</keyword>
<dbReference type="AlphaFoldDB" id="A0A6J8B600"/>
<organism evidence="3 4">
    <name type="scientific">Mytilus coruscus</name>
    <name type="common">Sea mussel</name>
    <dbReference type="NCBI Taxonomy" id="42192"/>
    <lineage>
        <taxon>Eukaryota</taxon>
        <taxon>Metazoa</taxon>
        <taxon>Spiralia</taxon>
        <taxon>Lophotrochozoa</taxon>
        <taxon>Mollusca</taxon>
        <taxon>Bivalvia</taxon>
        <taxon>Autobranchia</taxon>
        <taxon>Pteriomorphia</taxon>
        <taxon>Mytilida</taxon>
        <taxon>Mytiloidea</taxon>
        <taxon>Mytilidae</taxon>
        <taxon>Mytilinae</taxon>
        <taxon>Mytilus</taxon>
    </lineage>
</organism>
<dbReference type="SUPFAM" id="SSF101898">
    <property type="entry name" value="NHL repeat"/>
    <property type="match status" value="1"/>
</dbReference>
<name>A0A6J8B600_MYTCO</name>
<protein>
    <recommendedName>
        <fullName evidence="5">TRIM2_3</fullName>
    </recommendedName>
</protein>
<reference evidence="3 4" key="1">
    <citation type="submission" date="2020-06" db="EMBL/GenBank/DDBJ databases">
        <authorList>
            <person name="Li R."/>
            <person name="Bekaert M."/>
        </authorList>
    </citation>
    <scope>NUCLEOTIDE SEQUENCE [LARGE SCALE GENOMIC DNA]</scope>
    <source>
        <strain evidence="4">wild</strain>
    </source>
</reference>